<reference evidence="1 2" key="1">
    <citation type="submission" date="2013-02" db="EMBL/GenBank/DDBJ databases">
        <title>The Genome Sequence of Acinetobacter sp. NIPH 899.</title>
        <authorList>
            <consortium name="The Broad Institute Genome Sequencing Platform"/>
            <consortium name="The Broad Institute Genome Sequencing Center for Infectious Disease"/>
            <person name="Cerqueira G."/>
            <person name="Feldgarden M."/>
            <person name="Courvalin P."/>
            <person name="Perichon B."/>
            <person name="Grillot-Courvalin C."/>
            <person name="Clermont D."/>
            <person name="Rocha E."/>
            <person name="Yoon E.-J."/>
            <person name="Nemec A."/>
            <person name="Walker B."/>
            <person name="Young S.K."/>
            <person name="Zeng Q."/>
            <person name="Gargeya S."/>
            <person name="Fitzgerald M."/>
            <person name="Haas B."/>
            <person name="Abouelleil A."/>
            <person name="Alvarado L."/>
            <person name="Arachchi H.M."/>
            <person name="Berlin A.M."/>
            <person name="Chapman S.B."/>
            <person name="Dewar J."/>
            <person name="Goldberg J."/>
            <person name="Griggs A."/>
            <person name="Gujja S."/>
            <person name="Hansen M."/>
            <person name="Howarth C."/>
            <person name="Imamovic A."/>
            <person name="Larimer J."/>
            <person name="McCowan C."/>
            <person name="Murphy C."/>
            <person name="Neiman D."/>
            <person name="Pearson M."/>
            <person name="Priest M."/>
            <person name="Roberts A."/>
            <person name="Saif S."/>
            <person name="Shea T."/>
            <person name="Sisk P."/>
            <person name="Sykes S."/>
            <person name="Wortman J."/>
            <person name="Nusbaum C."/>
            <person name="Birren B."/>
        </authorList>
    </citation>
    <scope>NUCLEOTIDE SEQUENCE [LARGE SCALE GENOMIC DNA]</scope>
    <source>
        <strain evidence="1 2">NIPH 899</strain>
    </source>
</reference>
<evidence type="ECO:0000313" key="2">
    <source>
        <dbReference type="Proteomes" id="UP000013070"/>
    </source>
</evidence>
<organism evidence="1 2">
    <name type="scientific">Acinetobacter variabilis</name>
    <dbReference type="NCBI Taxonomy" id="70346"/>
    <lineage>
        <taxon>Bacteria</taxon>
        <taxon>Pseudomonadati</taxon>
        <taxon>Pseudomonadota</taxon>
        <taxon>Gammaproteobacteria</taxon>
        <taxon>Moraxellales</taxon>
        <taxon>Moraxellaceae</taxon>
        <taxon>Acinetobacter</taxon>
    </lineage>
</organism>
<accession>N8WUA8</accession>
<gene>
    <name evidence="1" type="ORF">F969_02515</name>
</gene>
<comment type="caution">
    <text evidence="1">The sequence shown here is derived from an EMBL/GenBank/DDBJ whole genome shotgun (WGS) entry which is preliminary data.</text>
</comment>
<name>N8WUA8_9GAMM</name>
<dbReference type="PATRIC" id="fig|1217710.3.peg.2400"/>
<evidence type="ECO:0000313" key="1">
    <source>
        <dbReference type="EMBL" id="ENU98484.1"/>
    </source>
</evidence>
<dbReference type="EMBL" id="APPE01000065">
    <property type="protein sequence ID" value="ENU98484.1"/>
    <property type="molecule type" value="Genomic_DNA"/>
</dbReference>
<dbReference type="HOGENOM" id="CLU_163813_0_0_6"/>
<dbReference type="eggNOG" id="ENOG5031RZT">
    <property type="taxonomic scope" value="Bacteria"/>
</dbReference>
<sequence length="123" mass="13907">MKSIDNKKAHQILADRGFSVVTIGNVTMSNITHITEANQVQISQHQLERFVDFINNAENGFSDLQTLVTLIMEKSEKHTTAYTLASITWDHLNKWVDECCEEVAYFEQHSPKAAKLLAQESVA</sequence>
<dbReference type="RefSeq" id="WP_004784368.1">
    <property type="nucleotide sequence ID" value="NZ_KB849404.1"/>
</dbReference>
<dbReference type="AlphaFoldDB" id="N8WUA8"/>
<dbReference type="Proteomes" id="UP000013070">
    <property type="component" value="Unassembled WGS sequence"/>
</dbReference>
<protein>
    <submittedName>
        <fullName evidence="1">Uncharacterized protein</fullName>
    </submittedName>
</protein>
<proteinExistence type="predicted"/>
<keyword evidence="2" id="KW-1185">Reference proteome</keyword>